<evidence type="ECO:0000313" key="3">
    <source>
        <dbReference type="Proteomes" id="UP000637695"/>
    </source>
</evidence>
<keyword evidence="3" id="KW-1185">Reference proteome</keyword>
<evidence type="ECO:0000313" key="2">
    <source>
        <dbReference type="EMBL" id="GGJ06567.1"/>
    </source>
</evidence>
<dbReference type="EMBL" id="BMOY01000020">
    <property type="protein sequence ID" value="GGJ06567.1"/>
    <property type="molecule type" value="Genomic_DNA"/>
</dbReference>
<dbReference type="AlphaFoldDB" id="A0A917KA09"/>
<dbReference type="RefSeq" id="WP_188882115.1">
    <property type="nucleotide sequence ID" value="NZ_BMOY01000020.1"/>
</dbReference>
<gene>
    <name evidence="2" type="ORF">GCM10010885_14620</name>
</gene>
<sequence length="64" mass="6749">MRRPAQTLAASARQGAGDPGEPRSASLQMTAEDAAGLPPVGLRTLSGACDARELALLHRVLRRR</sequence>
<proteinExistence type="predicted"/>
<reference evidence="2" key="2">
    <citation type="submission" date="2020-09" db="EMBL/GenBank/DDBJ databases">
        <authorList>
            <person name="Sun Q."/>
            <person name="Ohkuma M."/>
        </authorList>
    </citation>
    <scope>NUCLEOTIDE SEQUENCE</scope>
    <source>
        <strain evidence="2">JCM 18487</strain>
    </source>
</reference>
<name>A0A917KA09_9BACL</name>
<organism evidence="2 3">
    <name type="scientific">Alicyclobacillus cellulosilyticus</name>
    <dbReference type="NCBI Taxonomy" id="1003997"/>
    <lineage>
        <taxon>Bacteria</taxon>
        <taxon>Bacillati</taxon>
        <taxon>Bacillota</taxon>
        <taxon>Bacilli</taxon>
        <taxon>Bacillales</taxon>
        <taxon>Alicyclobacillaceae</taxon>
        <taxon>Alicyclobacillus</taxon>
    </lineage>
</organism>
<reference evidence="2" key="1">
    <citation type="journal article" date="2014" name="Int. J. Syst. Evol. Microbiol.">
        <title>Complete genome sequence of Corynebacterium casei LMG S-19264T (=DSM 44701T), isolated from a smear-ripened cheese.</title>
        <authorList>
            <consortium name="US DOE Joint Genome Institute (JGI-PGF)"/>
            <person name="Walter F."/>
            <person name="Albersmeier A."/>
            <person name="Kalinowski J."/>
            <person name="Ruckert C."/>
        </authorList>
    </citation>
    <scope>NUCLEOTIDE SEQUENCE</scope>
    <source>
        <strain evidence="2">JCM 18487</strain>
    </source>
</reference>
<evidence type="ECO:0000256" key="1">
    <source>
        <dbReference type="SAM" id="MobiDB-lite"/>
    </source>
</evidence>
<feature type="region of interest" description="Disordered" evidence="1">
    <location>
        <begin position="1"/>
        <end position="25"/>
    </location>
</feature>
<comment type="caution">
    <text evidence="2">The sequence shown here is derived from an EMBL/GenBank/DDBJ whole genome shotgun (WGS) entry which is preliminary data.</text>
</comment>
<protein>
    <submittedName>
        <fullName evidence="2">Uncharacterized protein</fullName>
    </submittedName>
</protein>
<dbReference type="Proteomes" id="UP000637695">
    <property type="component" value="Unassembled WGS sequence"/>
</dbReference>
<accession>A0A917KA09</accession>